<evidence type="ECO:0000256" key="1">
    <source>
        <dbReference type="ARBA" id="ARBA00008061"/>
    </source>
</evidence>
<comment type="caution">
    <text evidence="3">The sequence shown here is derived from an EMBL/GenBank/DDBJ whole genome shotgun (WGS) entry which is preliminary data.</text>
</comment>
<dbReference type="Pfam" id="PF00128">
    <property type="entry name" value="Alpha-amylase"/>
    <property type="match status" value="1"/>
</dbReference>
<proteinExistence type="inferred from homology"/>
<dbReference type="InterPro" id="IPR017853">
    <property type="entry name" value="GH"/>
</dbReference>
<dbReference type="AlphaFoldDB" id="A0A811G381"/>
<dbReference type="PANTHER" id="PTHR10357">
    <property type="entry name" value="ALPHA-AMYLASE FAMILY MEMBER"/>
    <property type="match status" value="1"/>
</dbReference>
<dbReference type="SUPFAM" id="SSF51445">
    <property type="entry name" value="(Trans)glycosidases"/>
    <property type="match status" value="1"/>
</dbReference>
<dbReference type="InterPro" id="IPR006047">
    <property type="entry name" value="GH13_cat_dom"/>
</dbReference>
<evidence type="ECO:0000313" key="3">
    <source>
        <dbReference type="EMBL" id="CAB0588924.1"/>
    </source>
</evidence>
<dbReference type="GO" id="GO:0004556">
    <property type="term" value="F:alpha-amylase activity"/>
    <property type="evidence" value="ECO:0007669"/>
    <property type="project" value="TreeGrafter"/>
</dbReference>
<feature type="domain" description="Glycosyl hydrolase family 13 catalytic" evidence="2">
    <location>
        <begin position="20"/>
        <end position="437"/>
    </location>
</feature>
<dbReference type="Gene3D" id="3.20.20.80">
    <property type="entry name" value="Glycosidases"/>
    <property type="match status" value="1"/>
</dbReference>
<accession>A0A811G381</accession>
<protein>
    <submittedName>
        <fullName evidence="3">Amylase</fullName>
    </submittedName>
</protein>
<dbReference type="PANTHER" id="PTHR10357:SF179">
    <property type="entry name" value="NEUTRAL AND BASIC AMINO ACID TRANSPORT PROTEIN RBAT"/>
    <property type="match status" value="1"/>
</dbReference>
<organism evidence="3 4">
    <name type="scientific">Corynebacterium diphtheriae</name>
    <dbReference type="NCBI Taxonomy" id="1717"/>
    <lineage>
        <taxon>Bacteria</taxon>
        <taxon>Bacillati</taxon>
        <taxon>Actinomycetota</taxon>
        <taxon>Actinomycetes</taxon>
        <taxon>Mycobacteriales</taxon>
        <taxon>Corynebacteriaceae</taxon>
        <taxon>Corynebacterium</taxon>
    </lineage>
</organism>
<dbReference type="SMART" id="SM00642">
    <property type="entry name" value="Aamy"/>
    <property type="match status" value="1"/>
</dbReference>
<gene>
    <name evidence="3" type="ORF">CIP107547_00646</name>
</gene>
<evidence type="ECO:0000313" key="4">
    <source>
        <dbReference type="Proteomes" id="UP000480222"/>
    </source>
</evidence>
<dbReference type="CDD" id="cd11332">
    <property type="entry name" value="AmyAc_OligoGlu_TS"/>
    <property type="match status" value="1"/>
</dbReference>
<comment type="similarity">
    <text evidence="1">Belongs to the glycosyl hydrolase 13 family.</text>
</comment>
<dbReference type="Proteomes" id="UP000480222">
    <property type="component" value="Unassembled WGS sequence"/>
</dbReference>
<dbReference type="InterPro" id="IPR045857">
    <property type="entry name" value="O16G_dom_2"/>
</dbReference>
<name>A0A811G381_CORDP</name>
<dbReference type="EMBL" id="CADDAV010000009">
    <property type="protein sequence ID" value="CAB0588924.1"/>
    <property type="molecule type" value="Genomic_DNA"/>
</dbReference>
<dbReference type="GO" id="GO:0016853">
    <property type="term" value="F:isomerase activity"/>
    <property type="evidence" value="ECO:0007669"/>
    <property type="project" value="UniProtKB-KW"/>
</dbReference>
<dbReference type="GO" id="GO:0009313">
    <property type="term" value="P:oligosaccharide catabolic process"/>
    <property type="evidence" value="ECO:0007669"/>
    <property type="project" value="TreeGrafter"/>
</dbReference>
<evidence type="ECO:0000259" key="2">
    <source>
        <dbReference type="SMART" id="SM00642"/>
    </source>
</evidence>
<dbReference type="Gene3D" id="3.90.400.10">
    <property type="entry name" value="Oligo-1,6-glucosidase, Domain 2"/>
    <property type="match status" value="1"/>
</dbReference>
<reference evidence="3 4" key="1">
    <citation type="submission" date="2020-02" db="EMBL/GenBank/DDBJ databases">
        <authorList>
            <person name="Brisse S."/>
        </authorList>
    </citation>
    <scope>NUCLEOTIDE SEQUENCE [LARGE SCALE GENOMIC DNA]</scope>
    <source>
        <strain evidence="3">CIP107547</strain>
    </source>
</reference>
<sequence length="569" mass="64688">MLSMDTRDPHAWWRDAAIYQIYPKSFASSGGPMGTLRGITSRLDYVRDLGIDAIWLSPFYTSPQRDGGYDVADYFSVDPLFGSNADAEELISEAHDRGLRVIFDLVPNHTSDQHVWFREALQAGPGSPERNHYWFREGKGPQDCEPPNDWLSIFGGSAWTQVCARDDAPGSPWEYDTSWYLHLFDSSQPDLNWSNNDVVEFFDSILRFWLDRGVDGFRVDVAHGLAKDPELPDWQFHWTMVDGGHDSPEDVPPPPMWNREEVHQIYRHWRTVLDEYPGNRALVAEAWVDATTDIAHYVQPDEMNQAFNFDFLICPWRSEDLGRVIHTSLEALAPTGSPATWVMSNHDVVRASSRLGLSTPGARPNGIRATDEQPDADLGARRARAAHMLMYSLPGSVYIYQGEELNLPEHTTLDDALRQDTTYFRTEHREAGRDGCRIPLPWTSQRPGLGFSPTGQTWLPQPEGWENRAVLHQESDPHSDLMLFRRMLQVRKSLNFGRGRLSPVWLKQDCLAYINSDDGRCDVMLIVAFDQDVAVPEGWHLALSTEECHDVVAANSAAWLLREGDSWHV</sequence>
<dbReference type="RefSeq" id="WP_070798908.1">
    <property type="nucleotide sequence ID" value="NZ_CP040520.1"/>
</dbReference>